<feature type="region of interest" description="Disordered" evidence="1">
    <location>
        <begin position="56"/>
        <end position="76"/>
    </location>
</feature>
<reference evidence="2 3" key="1">
    <citation type="journal article" date="2023" name="bioRxiv">
        <title>High-quality genome assemblies of four members of thePodospora anserinaspecies complex.</title>
        <authorList>
            <person name="Ament-Velasquez S.L."/>
            <person name="Vogan A.A."/>
            <person name="Wallerman O."/>
            <person name="Hartmann F."/>
            <person name="Gautier V."/>
            <person name="Silar P."/>
            <person name="Giraud T."/>
            <person name="Johannesson H."/>
        </authorList>
    </citation>
    <scope>NUCLEOTIDE SEQUENCE [LARGE SCALE GENOMIC DNA]</scope>
    <source>
        <strain evidence="2 3">CBS 411.78</strain>
    </source>
</reference>
<sequence>MPNTYVLDSIAALQGDTTRLEAPNTFSCPLYLPKPLDETIPADLARSQEILRVIRPAPPTFPGTSSQSGEVGKIDY</sequence>
<dbReference type="GeneID" id="87925086"/>
<dbReference type="RefSeq" id="XP_062770128.1">
    <property type="nucleotide sequence ID" value="XM_062905159.1"/>
</dbReference>
<protein>
    <submittedName>
        <fullName evidence="2">Uncharacterized protein</fullName>
    </submittedName>
</protein>
<evidence type="ECO:0000313" key="2">
    <source>
        <dbReference type="EMBL" id="KAK4672806.1"/>
    </source>
</evidence>
<comment type="caution">
    <text evidence="2">The sequence shown here is derived from an EMBL/GenBank/DDBJ whole genome shotgun (WGS) entry which is preliminary data.</text>
</comment>
<accession>A0ABR0HY61</accession>
<organism evidence="2 3">
    <name type="scientific">Podospora pseudopauciseta</name>
    <dbReference type="NCBI Taxonomy" id="2093780"/>
    <lineage>
        <taxon>Eukaryota</taxon>
        <taxon>Fungi</taxon>
        <taxon>Dikarya</taxon>
        <taxon>Ascomycota</taxon>
        <taxon>Pezizomycotina</taxon>
        <taxon>Sordariomycetes</taxon>
        <taxon>Sordariomycetidae</taxon>
        <taxon>Sordariales</taxon>
        <taxon>Podosporaceae</taxon>
        <taxon>Podospora</taxon>
    </lineage>
</organism>
<evidence type="ECO:0000313" key="3">
    <source>
        <dbReference type="Proteomes" id="UP001326199"/>
    </source>
</evidence>
<keyword evidence="3" id="KW-1185">Reference proteome</keyword>
<gene>
    <name evidence="2" type="ORF">QC763_0007620</name>
</gene>
<name>A0ABR0HY61_9PEZI</name>
<dbReference type="EMBL" id="JAFFHB010000001">
    <property type="protein sequence ID" value="KAK4672806.1"/>
    <property type="molecule type" value="Genomic_DNA"/>
</dbReference>
<dbReference type="Proteomes" id="UP001326199">
    <property type="component" value="Unassembled WGS sequence"/>
</dbReference>
<proteinExistence type="predicted"/>
<evidence type="ECO:0000256" key="1">
    <source>
        <dbReference type="SAM" id="MobiDB-lite"/>
    </source>
</evidence>